<evidence type="ECO:0000256" key="14">
    <source>
        <dbReference type="ARBA" id="ARBA00023293"/>
    </source>
</evidence>
<dbReference type="GO" id="GO:0005524">
    <property type="term" value="F:ATP binding"/>
    <property type="evidence" value="ECO:0007669"/>
    <property type="project" value="InterPro"/>
</dbReference>
<dbReference type="GO" id="GO:0004383">
    <property type="term" value="F:guanylate cyclase activity"/>
    <property type="evidence" value="ECO:0007669"/>
    <property type="project" value="UniProtKB-EC"/>
</dbReference>
<dbReference type="SUPFAM" id="SSF53822">
    <property type="entry name" value="Periplasmic binding protein-like I"/>
    <property type="match status" value="1"/>
</dbReference>
<dbReference type="Gene3D" id="3.30.70.1230">
    <property type="entry name" value="Nucleotide cyclase"/>
    <property type="match status" value="1"/>
</dbReference>
<dbReference type="PROSITE" id="PS00452">
    <property type="entry name" value="GUANYLATE_CYCLASE_1"/>
    <property type="match status" value="1"/>
</dbReference>
<evidence type="ECO:0000256" key="6">
    <source>
        <dbReference type="ARBA" id="ARBA00022692"/>
    </source>
</evidence>
<evidence type="ECO:0000256" key="18">
    <source>
        <dbReference type="SAM" id="SignalP"/>
    </source>
</evidence>
<dbReference type="Pfam" id="PF07714">
    <property type="entry name" value="PK_Tyr_Ser-Thr"/>
    <property type="match status" value="1"/>
</dbReference>
<keyword evidence="11" id="KW-0675">Receptor</keyword>
<keyword evidence="14 16" id="KW-0141">cGMP biosynthesis</keyword>
<evidence type="ECO:0000313" key="21">
    <source>
        <dbReference type="Proteomes" id="UP000095285"/>
    </source>
</evidence>
<evidence type="ECO:0000313" key="22">
    <source>
        <dbReference type="WBParaSite" id="EN70_11357"/>
    </source>
</evidence>
<dbReference type="InterPro" id="IPR018297">
    <property type="entry name" value="A/G_cyclase_CS"/>
</dbReference>
<dbReference type="AlphaFoldDB" id="A0A1I7V9J4"/>
<evidence type="ECO:0000256" key="3">
    <source>
        <dbReference type="ARBA" id="ARBA00004479"/>
    </source>
</evidence>
<dbReference type="GO" id="GO:0007168">
    <property type="term" value="P:receptor guanylyl cyclase signaling pathway"/>
    <property type="evidence" value="ECO:0007669"/>
    <property type="project" value="TreeGrafter"/>
</dbReference>
<evidence type="ECO:0000256" key="10">
    <source>
        <dbReference type="ARBA" id="ARBA00023136"/>
    </source>
</evidence>
<dbReference type="CDD" id="cd07302">
    <property type="entry name" value="CHD"/>
    <property type="match status" value="1"/>
</dbReference>
<dbReference type="EC" id="4.6.1.2" evidence="4 16"/>
<keyword evidence="21" id="KW-1185">Reference proteome</keyword>
<evidence type="ECO:0000256" key="11">
    <source>
        <dbReference type="ARBA" id="ARBA00023170"/>
    </source>
</evidence>
<accession>A0A1I7V9J4</accession>
<keyword evidence="9 17" id="KW-1133">Transmembrane helix</keyword>
<dbReference type="InterPro" id="IPR028082">
    <property type="entry name" value="Peripla_BP_I"/>
</dbReference>
<sequence>MLYLLIVLYLAIVSIQKRIIRVGHLLPPNPIIANEADVLRICANDLHMRNILPPNLTIEVITMESCKDFSGVENAAYLHYMKNVTVYFGPGCNEEIIVISRLAKRWNIPIIAHLSGDDALADKTIFSTLGSVALTSAIEMARATFTYIKLNKWQMIGIVRPTIHFDSLSVHSLVQLVKNDTDVKINIVIEIDPLASIEEILRSRKLEKLRNSARIIVVELGLDLNACTNFMLAVLEANMKNAEYVYILPWLSHTVDYFPWEIIHNKDSHLVKQAYENTIVMTAQGYDRKLVQNFAHKFSNETGHMASSHYATLVYMSLYDALFLYGLALRDAYDITGMTGQVLIDNEAVRIPSYITYQVCNGSLRTVVELEAKLGDPATCSLQKGDCSLHVPHEILTNYWLTEDGKVPLHMPSCGYDGSLCDYTKYILAGASAILLLLTIAISYFIYINGKEKRLYDMTWRIARESVRLLDSVTDRTIKSMETNESLISNESNTNEKIPMERAMCNGVKLSVRRYRQVRNITFPKNELQILKQLKMLENENLNKFYGICFNQQNELLILWTFATRGSLEDIIFNDEMKLNQNFLFSFAKDVVKGVFFLHSSPVQYHGLLCLQNCLVDSHWTIKLTDFCTEVIVAEKLLHNEIKQILKKANENNDNMQISRKYIQQAPEILQLILKTKFLPHGSQAADIYALGMILYQILFQLEPFHEHSIPIRELLTKLADSIEGGCIRPTFPSANNDSSYSLQLLSTIEACWLEIPEMRPNIKKIKEVINATLKTTKTGSLLDQMMEMMNEDEMIVIDVYKHSREKIPIIIFGIIVIDNSLQYTANLEVMVKNRTAMLEETQQQADRLLYSILPKSIADDLKVGKHVPPQLYPCATVLFSDIRGFTRLSSISTPFQIVKFLNDLFSGFDDIISKHDAYKVETIGDAYMIVSGLPEENGYAHVENIGDIALQMRSFVTKFKVVHRPEEQLMVRIGFHSGAVAAGVVGLITPRYCLFGDTVNMASRMESTSEPNKIQISDQSYNLLHCYFPEFQIIERGKINVKGKGECITYFLQGKEGENILNI</sequence>
<feature type="domain" description="Guanylate cyclase" evidence="20">
    <location>
        <begin position="877"/>
        <end position="1007"/>
    </location>
</feature>
<dbReference type="GO" id="GO:0035556">
    <property type="term" value="P:intracellular signal transduction"/>
    <property type="evidence" value="ECO:0007669"/>
    <property type="project" value="InterPro"/>
</dbReference>
<keyword evidence="10 17" id="KW-0472">Membrane</keyword>
<evidence type="ECO:0000256" key="2">
    <source>
        <dbReference type="ARBA" id="ARBA00004236"/>
    </source>
</evidence>
<evidence type="ECO:0000256" key="17">
    <source>
        <dbReference type="SAM" id="Phobius"/>
    </source>
</evidence>
<evidence type="ECO:0000256" key="9">
    <source>
        <dbReference type="ARBA" id="ARBA00022989"/>
    </source>
</evidence>
<evidence type="ECO:0000259" key="20">
    <source>
        <dbReference type="PROSITE" id="PS50125"/>
    </source>
</evidence>
<reference evidence="22" key="2">
    <citation type="submission" date="2016-11" db="UniProtKB">
        <authorList>
            <consortium name="WormBaseParasite"/>
        </authorList>
    </citation>
    <scope>IDENTIFICATION</scope>
</reference>
<dbReference type="PROSITE" id="PS50011">
    <property type="entry name" value="PROTEIN_KINASE_DOM"/>
    <property type="match status" value="1"/>
</dbReference>
<evidence type="ECO:0000256" key="8">
    <source>
        <dbReference type="ARBA" id="ARBA00022741"/>
    </source>
</evidence>
<dbReference type="Gene3D" id="1.10.510.10">
    <property type="entry name" value="Transferase(Phosphotransferase) domain 1"/>
    <property type="match status" value="1"/>
</dbReference>
<comment type="catalytic activity">
    <reaction evidence="1 16">
        <text>GTP = 3',5'-cyclic GMP + diphosphate</text>
        <dbReference type="Rhea" id="RHEA:13665"/>
        <dbReference type="ChEBI" id="CHEBI:33019"/>
        <dbReference type="ChEBI" id="CHEBI:37565"/>
        <dbReference type="ChEBI" id="CHEBI:57746"/>
        <dbReference type="EC" id="4.6.1.2"/>
    </reaction>
</comment>
<keyword evidence="6 17" id="KW-0812">Transmembrane</keyword>
<dbReference type="InterPro" id="IPR000719">
    <property type="entry name" value="Prot_kinase_dom"/>
</dbReference>
<dbReference type="Pfam" id="PF00211">
    <property type="entry name" value="Guanylate_cyc"/>
    <property type="match status" value="1"/>
</dbReference>
<keyword evidence="5" id="KW-1003">Cell membrane</keyword>
<dbReference type="STRING" id="7209.A0A1I7V9J4"/>
<comment type="subcellular location">
    <subcellularLocation>
        <location evidence="2">Cell membrane</location>
    </subcellularLocation>
    <subcellularLocation>
        <location evidence="3">Membrane</location>
        <topology evidence="3">Single-pass type I membrane protein</topology>
    </subcellularLocation>
</comment>
<dbReference type="Gene3D" id="6.10.250.780">
    <property type="match status" value="1"/>
</dbReference>
<feature type="domain" description="Protein kinase" evidence="19">
    <location>
        <begin position="456"/>
        <end position="774"/>
    </location>
</feature>
<dbReference type="SUPFAM" id="SSF55073">
    <property type="entry name" value="Nucleotide cyclase"/>
    <property type="match status" value="1"/>
</dbReference>
<dbReference type="GO" id="GO:0007606">
    <property type="term" value="P:sensory perception of chemical stimulus"/>
    <property type="evidence" value="ECO:0007669"/>
    <property type="project" value="UniProtKB-ARBA"/>
</dbReference>
<keyword evidence="12" id="KW-0325">Glycoprotein</keyword>
<evidence type="ECO:0000256" key="16">
    <source>
        <dbReference type="RuleBase" id="RU003431"/>
    </source>
</evidence>
<dbReference type="Gene3D" id="3.40.50.2300">
    <property type="match status" value="1"/>
</dbReference>
<comment type="similarity">
    <text evidence="15">Belongs to the adenylyl cyclase class-4/guanylyl cyclase family.</text>
</comment>
<dbReference type="GO" id="GO:0005886">
    <property type="term" value="C:plasma membrane"/>
    <property type="evidence" value="ECO:0007669"/>
    <property type="project" value="UniProtKB-SubCell"/>
</dbReference>
<dbReference type="PANTHER" id="PTHR11920">
    <property type="entry name" value="GUANYLYL CYCLASE"/>
    <property type="match status" value="1"/>
</dbReference>
<evidence type="ECO:0000259" key="19">
    <source>
        <dbReference type="PROSITE" id="PS50011"/>
    </source>
</evidence>
<keyword evidence="7 18" id="KW-0732">Signal</keyword>
<dbReference type="CDD" id="cd06352">
    <property type="entry name" value="PBP1_NPR_GC-like"/>
    <property type="match status" value="1"/>
</dbReference>
<keyword evidence="13 15" id="KW-0456">Lyase</keyword>
<dbReference type="FunFam" id="3.30.70.1230:FF:000050">
    <property type="entry name" value="Guanylate cyclase"/>
    <property type="match status" value="1"/>
</dbReference>
<feature type="transmembrane region" description="Helical" evidence="17">
    <location>
        <begin position="426"/>
        <end position="448"/>
    </location>
</feature>
<dbReference type="GO" id="GO:0004016">
    <property type="term" value="F:adenylate cyclase activity"/>
    <property type="evidence" value="ECO:0007669"/>
    <property type="project" value="TreeGrafter"/>
</dbReference>
<dbReference type="InterPro" id="IPR029787">
    <property type="entry name" value="Nucleotide_cyclase"/>
</dbReference>
<organism evidence="21 22">
    <name type="scientific">Loa loa</name>
    <name type="common">Eye worm</name>
    <name type="synonym">Filaria loa</name>
    <dbReference type="NCBI Taxonomy" id="7209"/>
    <lineage>
        <taxon>Eukaryota</taxon>
        <taxon>Metazoa</taxon>
        <taxon>Ecdysozoa</taxon>
        <taxon>Nematoda</taxon>
        <taxon>Chromadorea</taxon>
        <taxon>Rhabditida</taxon>
        <taxon>Spirurina</taxon>
        <taxon>Spiruromorpha</taxon>
        <taxon>Filarioidea</taxon>
        <taxon>Onchocercidae</taxon>
        <taxon>Loa</taxon>
    </lineage>
</organism>
<feature type="chain" id="PRO_5009310015" description="Guanylate cyclase" evidence="18">
    <location>
        <begin position="17"/>
        <end position="1064"/>
    </location>
</feature>
<dbReference type="InterPro" id="IPR001054">
    <property type="entry name" value="A/G_cyclase"/>
</dbReference>
<evidence type="ECO:0000256" key="1">
    <source>
        <dbReference type="ARBA" id="ARBA00001436"/>
    </source>
</evidence>
<name>A0A1I7V9J4_LOALO</name>
<dbReference type="Pfam" id="PF01094">
    <property type="entry name" value="ANF_receptor"/>
    <property type="match status" value="1"/>
</dbReference>
<dbReference type="InterPro" id="IPR050401">
    <property type="entry name" value="Cyclic_nucleotide_synthase"/>
</dbReference>
<dbReference type="GO" id="GO:0001653">
    <property type="term" value="F:peptide receptor activity"/>
    <property type="evidence" value="ECO:0007669"/>
    <property type="project" value="TreeGrafter"/>
</dbReference>
<dbReference type="WBParaSite" id="EN70_11357">
    <property type="protein sequence ID" value="EN70_11357"/>
    <property type="gene ID" value="EN70_11357"/>
</dbReference>
<proteinExistence type="inferred from homology"/>
<reference evidence="21" key="1">
    <citation type="submission" date="2012-04" db="EMBL/GenBank/DDBJ databases">
        <title>The Genome Sequence of Loa loa.</title>
        <authorList>
            <consortium name="The Broad Institute Genome Sequencing Platform"/>
            <consortium name="Broad Institute Genome Sequencing Center for Infectious Disease"/>
            <person name="Nutman T.B."/>
            <person name="Fink D.L."/>
            <person name="Russ C."/>
            <person name="Young S."/>
            <person name="Zeng Q."/>
            <person name="Gargeya S."/>
            <person name="Alvarado L."/>
            <person name="Berlin A."/>
            <person name="Chapman S.B."/>
            <person name="Chen Z."/>
            <person name="Freedman E."/>
            <person name="Gellesch M."/>
            <person name="Goldberg J."/>
            <person name="Griggs A."/>
            <person name="Gujja S."/>
            <person name="Heilman E.R."/>
            <person name="Heiman D."/>
            <person name="Howarth C."/>
            <person name="Mehta T."/>
            <person name="Neiman D."/>
            <person name="Pearson M."/>
            <person name="Roberts A."/>
            <person name="Saif S."/>
            <person name="Shea T."/>
            <person name="Shenoy N."/>
            <person name="Sisk P."/>
            <person name="Stolte C."/>
            <person name="Sykes S."/>
            <person name="White J."/>
            <person name="Yandava C."/>
            <person name="Haas B."/>
            <person name="Henn M.R."/>
            <person name="Nusbaum C."/>
            <person name="Birren B."/>
        </authorList>
    </citation>
    <scope>NUCLEOTIDE SEQUENCE [LARGE SCALE GENOMIC DNA]</scope>
</reference>
<dbReference type="InterPro" id="IPR001828">
    <property type="entry name" value="ANF_lig-bd_rcpt"/>
</dbReference>
<dbReference type="PROSITE" id="PS50125">
    <property type="entry name" value="GUANYLATE_CYCLASE_2"/>
    <property type="match status" value="1"/>
</dbReference>
<dbReference type="InterPro" id="IPR011009">
    <property type="entry name" value="Kinase-like_dom_sf"/>
</dbReference>
<keyword evidence="8" id="KW-0547">Nucleotide-binding</keyword>
<feature type="signal peptide" evidence="18">
    <location>
        <begin position="1"/>
        <end position="16"/>
    </location>
</feature>
<dbReference type="PANTHER" id="PTHR11920:SF503">
    <property type="entry name" value="RECEPTOR-TYPE GUANYLATE CYCLASE GCY-9"/>
    <property type="match status" value="1"/>
</dbReference>
<dbReference type="Proteomes" id="UP000095285">
    <property type="component" value="Unassembled WGS sequence"/>
</dbReference>
<dbReference type="InterPro" id="IPR001245">
    <property type="entry name" value="Ser-Thr/Tyr_kinase_cat_dom"/>
</dbReference>
<evidence type="ECO:0000256" key="13">
    <source>
        <dbReference type="ARBA" id="ARBA00023239"/>
    </source>
</evidence>
<dbReference type="GO" id="GO:0004672">
    <property type="term" value="F:protein kinase activity"/>
    <property type="evidence" value="ECO:0007669"/>
    <property type="project" value="InterPro"/>
</dbReference>
<evidence type="ECO:0000256" key="15">
    <source>
        <dbReference type="RuleBase" id="RU000405"/>
    </source>
</evidence>
<evidence type="ECO:0000256" key="5">
    <source>
        <dbReference type="ARBA" id="ARBA00022475"/>
    </source>
</evidence>
<evidence type="ECO:0000256" key="4">
    <source>
        <dbReference type="ARBA" id="ARBA00012202"/>
    </source>
</evidence>
<dbReference type="SMART" id="SM00220">
    <property type="entry name" value="S_TKc"/>
    <property type="match status" value="1"/>
</dbReference>
<evidence type="ECO:0000256" key="12">
    <source>
        <dbReference type="ARBA" id="ARBA00023180"/>
    </source>
</evidence>
<dbReference type="SUPFAM" id="SSF56112">
    <property type="entry name" value="Protein kinase-like (PK-like)"/>
    <property type="match status" value="1"/>
</dbReference>
<dbReference type="eggNOG" id="KOG1023">
    <property type="taxonomic scope" value="Eukaryota"/>
</dbReference>
<protein>
    <recommendedName>
        <fullName evidence="4 16">Guanylate cyclase</fullName>
        <ecNumber evidence="4 16">4.6.1.2</ecNumber>
    </recommendedName>
</protein>
<dbReference type="SMART" id="SM00044">
    <property type="entry name" value="CYCc"/>
    <property type="match status" value="1"/>
</dbReference>
<evidence type="ECO:0000256" key="7">
    <source>
        <dbReference type="ARBA" id="ARBA00022729"/>
    </source>
</evidence>